<accession>A0A930B9I6</accession>
<organism evidence="2 3">
    <name type="scientific">Dialister invisus</name>
    <dbReference type="NCBI Taxonomy" id="218538"/>
    <lineage>
        <taxon>Bacteria</taxon>
        <taxon>Bacillati</taxon>
        <taxon>Bacillota</taxon>
        <taxon>Negativicutes</taxon>
        <taxon>Veillonellales</taxon>
        <taxon>Veillonellaceae</taxon>
        <taxon>Dialister</taxon>
    </lineage>
</organism>
<dbReference type="NCBIfam" id="TIGR00807">
    <property type="entry name" value="malonate_madL"/>
    <property type="match status" value="1"/>
</dbReference>
<keyword evidence="1" id="KW-1133">Transmembrane helix</keyword>
<sequence length="133" mass="13670">MIIYGVALLAGCYMAGNLIGDVLGMALGVNANIGGVGFAMLLLIVISTWAEQKGIMKGPEEAGIKFWASMYIPIVVAMSSIQNVVAALSGGMVAILGGTLAVVLGFLLIPVLSPHHSSEQKMAGKVALNEGKQ</sequence>
<protein>
    <submittedName>
        <fullName evidence="2">Malonate transporter subunit MadL</fullName>
    </submittedName>
</protein>
<feature type="transmembrane region" description="Helical" evidence="1">
    <location>
        <begin position="62"/>
        <end position="81"/>
    </location>
</feature>
<keyword evidence="1" id="KW-0812">Transmembrane</keyword>
<evidence type="ECO:0000313" key="2">
    <source>
        <dbReference type="EMBL" id="MBF1129222.1"/>
    </source>
</evidence>
<dbReference type="EMBL" id="JABZMK010000015">
    <property type="protein sequence ID" value="MBF1129222.1"/>
    <property type="molecule type" value="Genomic_DNA"/>
</dbReference>
<feature type="transmembrane region" description="Helical" evidence="1">
    <location>
        <begin position="87"/>
        <end position="112"/>
    </location>
</feature>
<comment type="caution">
    <text evidence="2">The sequence shown here is derived from an EMBL/GenBank/DDBJ whole genome shotgun (WGS) entry which is preliminary data.</text>
</comment>
<proteinExistence type="predicted"/>
<dbReference type="GO" id="GO:0016020">
    <property type="term" value="C:membrane"/>
    <property type="evidence" value="ECO:0007669"/>
    <property type="project" value="InterPro"/>
</dbReference>
<dbReference type="RefSeq" id="WP_276639385.1">
    <property type="nucleotide sequence ID" value="NZ_DBGCDW010000020.1"/>
</dbReference>
<dbReference type="AlphaFoldDB" id="A0A930B9I6"/>
<feature type="transmembrane region" description="Helical" evidence="1">
    <location>
        <begin position="30"/>
        <end position="50"/>
    </location>
</feature>
<evidence type="ECO:0000256" key="1">
    <source>
        <dbReference type="SAM" id="Phobius"/>
    </source>
</evidence>
<reference evidence="2" key="1">
    <citation type="submission" date="2020-04" db="EMBL/GenBank/DDBJ databases">
        <title>Deep metagenomics examines the oral microbiome during advanced dental caries in children, revealing novel taxa and co-occurrences with host molecules.</title>
        <authorList>
            <person name="Baker J.L."/>
            <person name="Morton J.T."/>
            <person name="Dinis M."/>
            <person name="Alvarez R."/>
            <person name="Tran N.C."/>
            <person name="Knight R."/>
            <person name="Edlund A."/>
        </authorList>
    </citation>
    <scope>NUCLEOTIDE SEQUENCE</scope>
    <source>
        <strain evidence="2">JCVI_32_bin.14</strain>
    </source>
</reference>
<gene>
    <name evidence="2" type="primary">madL</name>
    <name evidence="2" type="ORF">HXL70_04155</name>
</gene>
<dbReference type="InterPro" id="IPR004690">
    <property type="entry name" value="Maln_transptMadL"/>
</dbReference>
<dbReference type="Pfam" id="PF03817">
    <property type="entry name" value="MadL"/>
    <property type="match status" value="1"/>
</dbReference>
<name>A0A930B9I6_9FIRM</name>
<evidence type="ECO:0000313" key="3">
    <source>
        <dbReference type="Proteomes" id="UP000757890"/>
    </source>
</evidence>
<dbReference type="Proteomes" id="UP000757890">
    <property type="component" value="Unassembled WGS sequence"/>
</dbReference>
<keyword evidence="1" id="KW-0472">Membrane</keyword>